<comment type="caution">
    <text evidence="3">The sequence shown here is derived from an EMBL/GenBank/DDBJ whole genome shotgun (WGS) entry which is preliminary data.</text>
</comment>
<organism evidence="3 4">
    <name type="scientific">Plantimonas leprariae</name>
    <dbReference type="NCBI Taxonomy" id="2615207"/>
    <lineage>
        <taxon>Bacteria</taxon>
        <taxon>Pseudomonadati</taxon>
        <taxon>Pseudomonadota</taxon>
        <taxon>Alphaproteobacteria</taxon>
        <taxon>Hyphomicrobiales</taxon>
        <taxon>Aurantimonadaceae</taxon>
        <taxon>Plantimonas</taxon>
    </lineage>
</organism>
<name>A0A7V7PSC0_9HYPH</name>
<dbReference type="InterPro" id="IPR005021">
    <property type="entry name" value="Terminase_largesu-like"/>
</dbReference>
<evidence type="ECO:0000259" key="1">
    <source>
        <dbReference type="Pfam" id="PF03354"/>
    </source>
</evidence>
<gene>
    <name evidence="3" type="ORF">F6X38_04230</name>
</gene>
<dbReference type="InterPro" id="IPR046461">
    <property type="entry name" value="TerL_ATPase"/>
</dbReference>
<keyword evidence="4" id="KW-1185">Reference proteome</keyword>
<dbReference type="RefSeq" id="WP_150968279.1">
    <property type="nucleotide sequence ID" value="NZ_VZDO01000002.1"/>
</dbReference>
<dbReference type="Gene3D" id="3.40.50.300">
    <property type="entry name" value="P-loop containing nucleotide triphosphate hydrolases"/>
    <property type="match status" value="1"/>
</dbReference>
<evidence type="ECO:0000259" key="2">
    <source>
        <dbReference type="Pfam" id="PF20441"/>
    </source>
</evidence>
<dbReference type="InterPro" id="IPR046462">
    <property type="entry name" value="TerL_nuclease"/>
</dbReference>
<feature type="domain" description="Terminase large subunit-like endonuclease" evidence="2">
    <location>
        <begin position="266"/>
        <end position="543"/>
    </location>
</feature>
<reference evidence="3 4" key="1">
    <citation type="submission" date="2019-09" db="EMBL/GenBank/DDBJ databases">
        <title>YIM 132180 draft genome.</title>
        <authorList>
            <person name="Zhang K."/>
        </authorList>
    </citation>
    <scope>NUCLEOTIDE SEQUENCE [LARGE SCALE GENOMIC DNA]</scope>
    <source>
        <strain evidence="3 4">YIM 132180</strain>
    </source>
</reference>
<dbReference type="Proteomes" id="UP000432089">
    <property type="component" value="Unassembled WGS sequence"/>
</dbReference>
<sequence>MLADTSTAWSTACQDWPARLLAGRTLVPDLPLFEEEAARALRVFNRLRMPDVIGKPTMLDAGTNWLHPIVAALFGAYDAATNRRMLREVFLLVPKKNSKSSGAAAIMVTVMILNRRPEAEALLIAPTKKIADIAFKQAWGIIQADPELAKLFHPQKHIRTITHRRTGATLEIKAADTDVITGGKATYTFIDETHVFAKKSNAADIFVEIRGALAARPDGFLMQATTQSKEPPAGVFKAELATARKVRDGELNRPLLPVLYELPDALAENDGWKDRANWGLVNPNLGRSVDPEYLADELQKAEEEGAEALALLASQHFNVEIGLRYRTDGWIGGKYWEGAADTSITLAAVIQRCDVAVVGVDGGGLDDLLGLGVIGRCRTTKDWLAWHHAWAHDDVFERRKDIIVNLRDFEQEGTLTVAKSPTQDIDDVCEIIAQLDAAGILAEKWAVGLDQVGIPTMVDALSGIGVAGERVAAVPQGFRLNGAILGAERKLKDGTLWHEGSRMMAWVVGNAKVEQRGSAILITKQAAGRAKIDPLIGLFNAVQLMSRNPEAKRRSPYETRGVRVVG</sequence>
<evidence type="ECO:0000313" key="4">
    <source>
        <dbReference type="Proteomes" id="UP000432089"/>
    </source>
</evidence>
<dbReference type="PANTHER" id="PTHR41287:SF1">
    <property type="entry name" value="PROTEIN YMFN"/>
    <property type="match status" value="1"/>
</dbReference>
<dbReference type="GO" id="GO:0004519">
    <property type="term" value="F:endonuclease activity"/>
    <property type="evidence" value="ECO:0007669"/>
    <property type="project" value="InterPro"/>
</dbReference>
<dbReference type="InterPro" id="IPR027417">
    <property type="entry name" value="P-loop_NTPase"/>
</dbReference>
<dbReference type="AlphaFoldDB" id="A0A7V7PSC0"/>
<evidence type="ECO:0000313" key="3">
    <source>
        <dbReference type="EMBL" id="KAB0682019.1"/>
    </source>
</evidence>
<dbReference type="PANTHER" id="PTHR41287">
    <property type="match status" value="1"/>
</dbReference>
<dbReference type="Pfam" id="PF20441">
    <property type="entry name" value="TerL_nuclease"/>
    <property type="match status" value="1"/>
</dbReference>
<protein>
    <submittedName>
        <fullName evidence="3">Terminase large subunit</fullName>
    </submittedName>
</protein>
<feature type="domain" description="Terminase large subunit-like ATPase" evidence="1">
    <location>
        <begin position="67"/>
        <end position="204"/>
    </location>
</feature>
<accession>A0A7V7PSC0</accession>
<dbReference type="Pfam" id="PF03354">
    <property type="entry name" value="TerL_ATPase"/>
    <property type="match status" value="1"/>
</dbReference>
<proteinExistence type="predicted"/>
<dbReference type="EMBL" id="VZDO01000002">
    <property type="protein sequence ID" value="KAB0682019.1"/>
    <property type="molecule type" value="Genomic_DNA"/>
</dbReference>